<feature type="region of interest" description="Disordered" evidence="1">
    <location>
        <begin position="1"/>
        <end position="29"/>
    </location>
</feature>
<evidence type="ECO:0000313" key="2">
    <source>
        <dbReference type="EMBL" id="VDM82231.1"/>
    </source>
</evidence>
<dbReference type="Proteomes" id="UP000270094">
    <property type="component" value="Unassembled WGS sequence"/>
</dbReference>
<feature type="region of interest" description="Disordered" evidence="1">
    <location>
        <begin position="140"/>
        <end position="182"/>
    </location>
</feature>
<evidence type="ECO:0000256" key="1">
    <source>
        <dbReference type="SAM" id="MobiDB-lite"/>
    </source>
</evidence>
<dbReference type="OrthoDB" id="5863352at2759"/>
<proteinExistence type="predicted"/>
<organism evidence="2 3">
    <name type="scientific">Strongylus vulgaris</name>
    <name type="common">Blood worm</name>
    <dbReference type="NCBI Taxonomy" id="40348"/>
    <lineage>
        <taxon>Eukaryota</taxon>
        <taxon>Metazoa</taxon>
        <taxon>Ecdysozoa</taxon>
        <taxon>Nematoda</taxon>
        <taxon>Chromadorea</taxon>
        <taxon>Rhabditida</taxon>
        <taxon>Rhabditina</taxon>
        <taxon>Rhabditomorpha</taxon>
        <taxon>Strongyloidea</taxon>
        <taxon>Strongylidae</taxon>
        <taxon>Strongylus</taxon>
    </lineage>
</organism>
<keyword evidence="3" id="KW-1185">Reference proteome</keyword>
<feature type="region of interest" description="Disordered" evidence="1">
    <location>
        <begin position="71"/>
        <end position="91"/>
    </location>
</feature>
<dbReference type="AlphaFoldDB" id="A0A3P7J9V0"/>
<name>A0A3P7J9V0_STRVU</name>
<sequence length="182" mass="20127">MGKRAFSVKGKEEKKPAFKRSAATRRSVRGSLRSGYAFSHSQGFGDLILKGKLFKNVEQLRKEARVNSAPNGLSPVVEQPQMLTPVPNNIEMSPSSAGMPIMTLPYEPVRQPHSLVVNDDEWSILDGDLRNVRGTVIRGDGNLAVPSPTERSGFFEESSSSSTSLRNSGNNRRRPWRTETEV</sequence>
<reference evidence="2 3" key="1">
    <citation type="submission" date="2018-11" db="EMBL/GenBank/DDBJ databases">
        <authorList>
            <consortium name="Pathogen Informatics"/>
        </authorList>
    </citation>
    <scope>NUCLEOTIDE SEQUENCE [LARGE SCALE GENOMIC DNA]</scope>
</reference>
<accession>A0A3P7J9V0</accession>
<protein>
    <submittedName>
        <fullName evidence="2">Uncharacterized protein</fullName>
    </submittedName>
</protein>
<feature type="compositionally biased region" description="Low complexity" evidence="1">
    <location>
        <begin position="149"/>
        <end position="170"/>
    </location>
</feature>
<gene>
    <name evidence="2" type="ORF">SVUK_LOCUS17229</name>
</gene>
<evidence type="ECO:0000313" key="3">
    <source>
        <dbReference type="Proteomes" id="UP000270094"/>
    </source>
</evidence>
<dbReference type="EMBL" id="UYYB01116600">
    <property type="protein sequence ID" value="VDM82231.1"/>
    <property type="molecule type" value="Genomic_DNA"/>
</dbReference>